<name>D5QGS3_NOVHA</name>
<organism evidence="2 3">
    <name type="scientific">Novacetimonas hansenii ATCC 23769</name>
    <dbReference type="NCBI Taxonomy" id="714995"/>
    <lineage>
        <taxon>Bacteria</taxon>
        <taxon>Pseudomonadati</taxon>
        <taxon>Pseudomonadota</taxon>
        <taxon>Alphaproteobacteria</taxon>
        <taxon>Acetobacterales</taxon>
        <taxon>Acetobacteraceae</taxon>
        <taxon>Novacetimonas</taxon>
    </lineage>
</organism>
<protein>
    <submittedName>
        <fullName evidence="2">Uncharacterized protein</fullName>
    </submittedName>
</protein>
<accession>D5QGS3</accession>
<evidence type="ECO:0000313" key="3">
    <source>
        <dbReference type="Proteomes" id="UP000006468"/>
    </source>
</evidence>
<comment type="caution">
    <text evidence="2">The sequence shown here is derived from an EMBL/GenBank/DDBJ whole genome shotgun (WGS) entry which is preliminary data.</text>
</comment>
<dbReference type="Proteomes" id="UP000006468">
    <property type="component" value="Chromosome"/>
</dbReference>
<evidence type="ECO:0000256" key="1">
    <source>
        <dbReference type="SAM" id="MobiDB-lite"/>
    </source>
</evidence>
<reference evidence="2 3" key="1">
    <citation type="journal article" date="2010" name="J. Bacteriol.">
        <title>Genome sequence of a cellulose-producing bacterium, Gluconacetobacter hansenii ATCC 23769.</title>
        <authorList>
            <person name="Iyer P.R."/>
            <person name="Geib S.M."/>
            <person name="Catchmark J."/>
            <person name="Kao T.H."/>
            <person name="Tien M."/>
        </authorList>
    </citation>
    <scope>NUCLEOTIDE SEQUENCE [LARGE SCALE GENOMIC DNA]</scope>
    <source>
        <strain evidence="2 3">ATCC 23769</strain>
    </source>
</reference>
<dbReference type="AlphaFoldDB" id="D5QGS3"/>
<feature type="non-terminal residue" evidence="2">
    <location>
        <position position="71"/>
    </location>
</feature>
<evidence type="ECO:0000313" key="2">
    <source>
        <dbReference type="EMBL" id="EFG83755.1"/>
    </source>
</evidence>
<proteinExistence type="predicted"/>
<sequence length="71" mass="8084">MLSMDASLISERNGRLFIALRQSKTGTLLDVPIHERLASRIRERMRQIEQETPGRTGRRDARTGSPAPRLL</sequence>
<dbReference type="HOGENOM" id="CLU_2763836_0_0_5"/>
<dbReference type="EMBL" id="ADTV01000044">
    <property type="protein sequence ID" value="EFG83755.1"/>
    <property type="molecule type" value="Genomic_DNA"/>
</dbReference>
<gene>
    <name evidence="2" type="ORF">GXY_11728</name>
</gene>
<feature type="region of interest" description="Disordered" evidence="1">
    <location>
        <begin position="44"/>
        <end position="71"/>
    </location>
</feature>